<name>A0ACC2RAU3_9NEOP</name>
<dbReference type="EMBL" id="CM056781">
    <property type="protein sequence ID" value="KAJ8734555.1"/>
    <property type="molecule type" value="Genomic_DNA"/>
</dbReference>
<reference evidence="1" key="1">
    <citation type="submission" date="2023-03" db="EMBL/GenBank/DDBJ databases">
        <title>Chromosome-level genomes of two armyworms, Mythimna separata and Mythimna loreyi, provide insights into the biosynthesis and reception of sex pheromones.</title>
        <authorList>
            <person name="Zhao H."/>
        </authorList>
    </citation>
    <scope>NUCLEOTIDE SEQUENCE</scope>
    <source>
        <strain evidence="1">BeijingLab</strain>
    </source>
</reference>
<gene>
    <name evidence="1" type="ORF">PYW08_013805</name>
</gene>
<sequence>MSLQTFGKTLFLLLSFAFATRATYNYLTKKKEENAKEESDREIHEVIMFSYGAEEIKKSKYSRCMISNSMDRLLYYLKQPKQTLDICMYVWTNVDVTNIILKLHFRGVKVRVIIDADMAFSSGSCTRRLEKQGIPVRWMKSSNLMHHKFCLVDTLSDNPHITPFVMAGSLNWTNQALSGNFEDCIVTSQKQLVEQYQMEFERLWELFKPIV</sequence>
<dbReference type="Proteomes" id="UP001231649">
    <property type="component" value="Chromosome 5"/>
</dbReference>
<evidence type="ECO:0000313" key="2">
    <source>
        <dbReference type="Proteomes" id="UP001231649"/>
    </source>
</evidence>
<organism evidence="1 2">
    <name type="scientific">Mythimna loreyi</name>
    <dbReference type="NCBI Taxonomy" id="667449"/>
    <lineage>
        <taxon>Eukaryota</taxon>
        <taxon>Metazoa</taxon>
        <taxon>Ecdysozoa</taxon>
        <taxon>Arthropoda</taxon>
        <taxon>Hexapoda</taxon>
        <taxon>Insecta</taxon>
        <taxon>Pterygota</taxon>
        <taxon>Neoptera</taxon>
        <taxon>Endopterygota</taxon>
        <taxon>Lepidoptera</taxon>
        <taxon>Glossata</taxon>
        <taxon>Ditrysia</taxon>
        <taxon>Noctuoidea</taxon>
        <taxon>Noctuidae</taxon>
        <taxon>Noctuinae</taxon>
        <taxon>Hadenini</taxon>
        <taxon>Mythimna</taxon>
    </lineage>
</organism>
<comment type="caution">
    <text evidence="1">The sequence shown here is derived from an EMBL/GenBank/DDBJ whole genome shotgun (WGS) entry which is preliminary data.</text>
</comment>
<accession>A0ACC2RAU3</accession>
<evidence type="ECO:0000313" key="1">
    <source>
        <dbReference type="EMBL" id="KAJ8734555.1"/>
    </source>
</evidence>
<keyword evidence="2" id="KW-1185">Reference proteome</keyword>
<protein>
    <submittedName>
        <fullName evidence="1">Uncharacterized protein</fullName>
    </submittedName>
</protein>
<proteinExistence type="predicted"/>